<proteinExistence type="predicted"/>
<gene>
    <name evidence="1" type="ORF">EDC63_105105</name>
</gene>
<name>A0A4R3Y6I4_9PROT</name>
<comment type="caution">
    <text evidence="1">The sequence shown here is derived from an EMBL/GenBank/DDBJ whole genome shotgun (WGS) entry which is preliminary data.</text>
</comment>
<reference evidence="1 2" key="1">
    <citation type="submission" date="2019-03" db="EMBL/GenBank/DDBJ databases">
        <title>Genomic Encyclopedia of Type Strains, Phase IV (KMG-IV): sequencing the most valuable type-strain genomes for metagenomic binning, comparative biology and taxonomic classification.</title>
        <authorList>
            <person name="Goeker M."/>
        </authorList>
    </citation>
    <scope>NUCLEOTIDE SEQUENCE [LARGE SCALE GENOMIC DNA]</scope>
    <source>
        <strain evidence="1 2">DSM 100309</strain>
    </source>
</reference>
<organism evidence="1 2">
    <name type="scientific">Sulfurirhabdus autotrophica</name>
    <dbReference type="NCBI Taxonomy" id="1706046"/>
    <lineage>
        <taxon>Bacteria</taxon>
        <taxon>Pseudomonadati</taxon>
        <taxon>Pseudomonadota</taxon>
        <taxon>Betaproteobacteria</taxon>
        <taxon>Nitrosomonadales</taxon>
        <taxon>Sulfuricellaceae</taxon>
        <taxon>Sulfurirhabdus</taxon>
    </lineage>
</organism>
<keyword evidence="2" id="KW-1185">Reference proteome</keyword>
<accession>A0A4R3Y6I4</accession>
<dbReference type="Proteomes" id="UP000295367">
    <property type="component" value="Unassembled WGS sequence"/>
</dbReference>
<evidence type="ECO:0000313" key="2">
    <source>
        <dbReference type="Proteomes" id="UP000295367"/>
    </source>
</evidence>
<dbReference type="AlphaFoldDB" id="A0A4R3Y6I4"/>
<dbReference type="EMBL" id="SMCO01000005">
    <property type="protein sequence ID" value="TCV87436.1"/>
    <property type="molecule type" value="Genomic_DNA"/>
</dbReference>
<evidence type="ECO:0000313" key="1">
    <source>
        <dbReference type="EMBL" id="TCV87436.1"/>
    </source>
</evidence>
<protein>
    <submittedName>
        <fullName evidence="1">Uncharacterized protein</fullName>
    </submittedName>
</protein>
<sequence length="97" mass="11339">MTQAQWFVSPNHVECTMIVGFSAHRYPPEIRRMRFVGRDVRYSVEKCREFMICLQLIVKRVDDHLNIFTTDFVAQRFKFAGGGDASRHFCILPVAEN</sequence>